<evidence type="ECO:0000259" key="15">
    <source>
        <dbReference type="PROSITE" id="PS50109"/>
    </source>
</evidence>
<evidence type="ECO:0000256" key="8">
    <source>
        <dbReference type="ARBA" id="ARBA00022741"/>
    </source>
</evidence>
<dbReference type="Gene3D" id="3.30.450.20">
    <property type="entry name" value="PAS domain"/>
    <property type="match status" value="1"/>
</dbReference>
<evidence type="ECO:0000313" key="19">
    <source>
        <dbReference type="Proteomes" id="UP000294613"/>
    </source>
</evidence>
<dbReference type="GO" id="GO:0005524">
    <property type="term" value="F:ATP binding"/>
    <property type="evidence" value="ECO:0007669"/>
    <property type="project" value="UniProtKB-KW"/>
</dbReference>
<keyword evidence="13 14" id="KW-0472">Membrane</keyword>
<evidence type="ECO:0000256" key="12">
    <source>
        <dbReference type="ARBA" id="ARBA00023012"/>
    </source>
</evidence>
<keyword evidence="7 14" id="KW-0812">Transmembrane</keyword>
<dbReference type="PROSITE" id="PS50885">
    <property type="entry name" value="HAMP"/>
    <property type="match status" value="1"/>
</dbReference>
<dbReference type="GO" id="GO:0000155">
    <property type="term" value="F:phosphorelay sensor kinase activity"/>
    <property type="evidence" value="ECO:0007669"/>
    <property type="project" value="InterPro"/>
</dbReference>
<comment type="caution">
    <text evidence="18">The sequence shown here is derived from an EMBL/GenBank/DDBJ whole genome shotgun (WGS) entry which is preliminary data.</text>
</comment>
<comment type="subcellular location">
    <subcellularLocation>
        <location evidence="2">Cell membrane</location>
        <topology evidence="2">Multi-pass membrane protein</topology>
    </subcellularLocation>
</comment>
<dbReference type="InterPro" id="IPR003660">
    <property type="entry name" value="HAMP_dom"/>
</dbReference>
<proteinExistence type="predicted"/>
<keyword evidence="4" id="KW-1003">Cell membrane</keyword>
<keyword evidence="5" id="KW-0597">Phosphoprotein</keyword>
<dbReference type="InterPro" id="IPR003594">
    <property type="entry name" value="HATPase_dom"/>
</dbReference>
<evidence type="ECO:0000313" key="18">
    <source>
        <dbReference type="EMBL" id="TCS68029.1"/>
    </source>
</evidence>
<keyword evidence="10" id="KW-0067">ATP-binding</keyword>
<evidence type="ECO:0000256" key="10">
    <source>
        <dbReference type="ARBA" id="ARBA00022840"/>
    </source>
</evidence>
<dbReference type="SUPFAM" id="SSF55874">
    <property type="entry name" value="ATPase domain of HSP90 chaperone/DNA topoisomerase II/histidine kinase"/>
    <property type="match status" value="1"/>
</dbReference>
<dbReference type="PRINTS" id="PR00344">
    <property type="entry name" value="BCTRLSENSOR"/>
</dbReference>
<dbReference type="PROSITE" id="PS50109">
    <property type="entry name" value="HIS_KIN"/>
    <property type="match status" value="1"/>
</dbReference>
<dbReference type="InterPro" id="IPR050640">
    <property type="entry name" value="Bact_2-comp_sensor_kinase"/>
</dbReference>
<evidence type="ECO:0000256" key="9">
    <source>
        <dbReference type="ARBA" id="ARBA00022777"/>
    </source>
</evidence>
<dbReference type="InterPro" id="IPR033479">
    <property type="entry name" value="dCache_1"/>
</dbReference>
<dbReference type="PANTHER" id="PTHR34220">
    <property type="entry name" value="SENSOR HISTIDINE KINASE YPDA"/>
    <property type="match status" value="1"/>
</dbReference>
<keyword evidence="8" id="KW-0547">Nucleotide-binding</keyword>
<dbReference type="SMART" id="SM00387">
    <property type="entry name" value="HATPase_c"/>
    <property type="match status" value="1"/>
</dbReference>
<reference evidence="18 19" key="2">
    <citation type="submission" date="2019-03" db="EMBL/GenBank/DDBJ databases">
        <title>Genomic Encyclopedia of Type Strains, Phase IV (KMG-IV): sequencing the most valuable type-strain genomes for metagenomic binning, comparative biology and taxonomic classification.</title>
        <authorList>
            <person name="Goeker M."/>
        </authorList>
    </citation>
    <scope>NUCLEOTIDE SEQUENCE [LARGE SCALE GENOMIC DNA]</scope>
    <source>
        <strain evidence="18 19">DSM 103426</strain>
    </source>
</reference>
<comment type="catalytic activity">
    <reaction evidence="1">
        <text>ATP + protein L-histidine = ADP + protein N-phospho-L-histidine.</text>
        <dbReference type="EC" id="2.7.13.3"/>
    </reaction>
</comment>
<organism evidence="18 19">
    <name type="scientific">Faecalimonas umbilicata</name>
    <dbReference type="NCBI Taxonomy" id="1912855"/>
    <lineage>
        <taxon>Bacteria</taxon>
        <taxon>Bacillati</taxon>
        <taxon>Bacillota</taxon>
        <taxon>Clostridia</taxon>
        <taxon>Lachnospirales</taxon>
        <taxon>Lachnospiraceae</taxon>
        <taxon>Faecalimonas</taxon>
    </lineage>
</organism>
<dbReference type="Pfam" id="PF00672">
    <property type="entry name" value="HAMP"/>
    <property type="match status" value="1"/>
</dbReference>
<dbReference type="CDD" id="cd06225">
    <property type="entry name" value="HAMP"/>
    <property type="match status" value="1"/>
</dbReference>
<reference evidence="17 20" key="1">
    <citation type="journal article" date="2018" name="Int. J. Syst. Evol. Microbiol.">
        <title>Draft Genome Sequence of Faecalimonas umbilicata JCM 30896T, an Acetate-Producing Bacterium Isolated from Human Feces.</title>
        <authorList>
            <person name="Sakamoto M."/>
            <person name="Ikeyama N."/>
            <person name="Yuki M."/>
            <person name="Ohkuma M."/>
        </authorList>
    </citation>
    <scope>NUCLEOTIDE SEQUENCE [LARGE SCALE GENOMIC DNA]</scope>
    <source>
        <strain evidence="17 20">EGH7</strain>
    </source>
</reference>
<feature type="domain" description="Histidine kinase" evidence="15">
    <location>
        <begin position="456"/>
        <end position="627"/>
    </location>
</feature>
<sequence>MKQWKHICLKWNEFIKRILRKESIFKRLNLSFLGLLLGAAAFITFFSFDKYSKEIIWNLKQNAAMQVQNICLKMEDIMREYEDVALQFYDDARVLQAAVENAEADQNGEKGKEDNIALIEEKLYTMSRQRKHIKNVQFVTPGRQYHMMEENGYRRGGTIRNLTEFYNKTYYQEPQEKHGYPVWFEDAGQSETFYENEQSVYGFGSIVTLGVAVYDPYTREFLGVLFININIEAFEAAADGYEGGPEGNMFLTGKDSVVQGFAPSIYAPSFPKDKTIFEDMKEKQKDSVRKRIEERDVLFAYENIPGTDMSVVYLGNMDRLLEGTYQTRNVCIFVLICVVLACFAVSYYVTCSISDPIRQLIKVMDKAGKGKWTVRYPISGNDEITVLGERFNDMADRTNQLIEQVYLSEIRRQKLQLSWKNAQLDAMLMQINPHFLYNTLDIIRWEAMYEANGESRVTRMIEQFSKLCRMGMRTGGNTIPLSEGLEHANVYLEVINFRHQDKIELSVSIEPDVRDCYIPQFMLQPIMENAVVHGFNDAAKGCQIEILVTNWEEKLKIVVKDNGKGMTEEEQKQLQKQIDEEIQSGKNIGMANVNQRIRLFYGEEYGIQMESRQGEGTEVEIILPIRKYSENMKNLSGEEKEDDLSGSDCR</sequence>
<gene>
    <name evidence="18" type="ORF">EDD74_11269</name>
    <name evidence="17" type="ORF">FAEUMB_20330</name>
</gene>
<evidence type="ECO:0000259" key="16">
    <source>
        <dbReference type="PROSITE" id="PS50885"/>
    </source>
</evidence>
<dbReference type="Proteomes" id="UP000702954">
    <property type="component" value="Unassembled WGS sequence"/>
</dbReference>
<dbReference type="Gene3D" id="3.30.565.10">
    <property type="entry name" value="Histidine kinase-like ATPase, C-terminal domain"/>
    <property type="match status" value="1"/>
</dbReference>
<keyword evidence="12" id="KW-0902">Two-component regulatory system</keyword>
<evidence type="ECO:0000256" key="6">
    <source>
        <dbReference type="ARBA" id="ARBA00022679"/>
    </source>
</evidence>
<dbReference type="SMART" id="SM00304">
    <property type="entry name" value="HAMP"/>
    <property type="match status" value="1"/>
</dbReference>
<dbReference type="InterPro" id="IPR005467">
    <property type="entry name" value="His_kinase_dom"/>
</dbReference>
<dbReference type="Gene3D" id="1.10.8.500">
    <property type="entry name" value="HAMP domain in histidine kinase"/>
    <property type="match status" value="1"/>
</dbReference>
<evidence type="ECO:0000256" key="13">
    <source>
        <dbReference type="ARBA" id="ARBA00023136"/>
    </source>
</evidence>
<dbReference type="RefSeq" id="WP_016440198.1">
    <property type="nucleotide sequence ID" value="NZ_BHEO01000008.1"/>
</dbReference>
<name>A0A4R3JNG3_9FIRM</name>
<keyword evidence="11 14" id="KW-1133">Transmembrane helix</keyword>
<evidence type="ECO:0000256" key="5">
    <source>
        <dbReference type="ARBA" id="ARBA00022553"/>
    </source>
</evidence>
<dbReference type="EC" id="2.7.13.3" evidence="3"/>
<dbReference type="GO" id="GO:0005886">
    <property type="term" value="C:plasma membrane"/>
    <property type="evidence" value="ECO:0007669"/>
    <property type="project" value="UniProtKB-SubCell"/>
</dbReference>
<dbReference type="EMBL" id="SLZV01000012">
    <property type="protein sequence ID" value="TCS68029.1"/>
    <property type="molecule type" value="Genomic_DNA"/>
</dbReference>
<keyword evidence="9 18" id="KW-0418">Kinase</keyword>
<evidence type="ECO:0000256" key="3">
    <source>
        <dbReference type="ARBA" id="ARBA00012438"/>
    </source>
</evidence>
<evidence type="ECO:0000256" key="14">
    <source>
        <dbReference type="SAM" id="Phobius"/>
    </source>
</evidence>
<dbReference type="Proteomes" id="UP000294613">
    <property type="component" value="Unassembled WGS sequence"/>
</dbReference>
<dbReference type="PANTHER" id="PTHR34220:SF11">
    <property type="entry name" value="SENSOR PROTEIN KINASE HPTS"/>
    <property type="match status" value="1"/>
</dbReference>
<evidence type="ECO:0000313" key="17">
    <source>
        <dbReference type="EMBL" id="GBU05492.1"/>
    </source>
</evidence>
<evidence type="ECO:0000313" key="20">
    <source>
        <dbReference type="Proteomes" id="UP000702954"/>
    </source>
</evidence>
<feature type="transmembrane region" description="Helical" evidence="14">
    <location>
        <begin position="30"/>
        <end position="48"/>
    </location>
</feature>
<protein>
    <recommendedName>
        <fullName evidence="3">histidine kinase</fullName>
        <ecNumber evidence="3">2.7.13.3</ecNumber>
    </recommendedName>
</protein>
<evidence type="ECO:0000256" key="2">
    <source>
        <dbReference type="ARBA" id="ARBA00004651"/>
    </source>
</evidence>
<accession>A0A4R3JNG3</accession>
<evidence type="ECO:0000256" key="1">
    <source>
        <dbReference type="ARBA" id="ARBA00000085"/>
    </source>
</evidence>
<dbReference type="AlphaFoldDB" id="A0A4R3JNG3"/>
<dbReference type="EMBL" id="BHEO01000008">
    <property type="protein sequence ID" value="GBU05492.1"/>
    <property type="molecule type" value="Genomic_DNA"/>
</dbReference>
<evidence type="ECO:0000256" key="4">
    <source>
        <dbReference type="ARBA" id="ARBA00022475"/>
    </source>
</evidence>
<dbReference type="InterPro" id="IPR036890">
    <property type="entry name" value="HATPase_C_sf"/>
</dbReference>
<dbReference type="InterPro" id="IPR010559">
    <property type="entry name" value="Sig_transdc_His_kin_internal"/>
</dbReference>
<dbReference type="Pfam" id="PF06580">
    <property type="entry name" value="His_kinase"/>
    <property type="match status" value="1"/>
</dbReference>
<dbReference type="Pfam" id="PF02743">
    <property type="entry name" value="dCache_1"/>
    <property type="match status" value="1"/>
</dbReference>
<keyword evidence="6" id="KW-0808">Transferase</keyword>
<feature type="domain" description="HAMP" evidence="16">
    <location>
        <begin position="351"/>
        <end position="403"/>
    </location>
</feature>
<dbReference type="InterPro" id="IPR004358">
    <property type="entry name" value="Sig_transdc_His_kin-like_C"/>
</dbReference>
<evidence type="ECO:0000256" key="11">
    <source>
        <dbReference type="ARBA" id="ARBA00022989"/>
    </source>
</evidence>
<dbReference type="SUPFAM" id="SSF158472">
    <property type="entry name" value="HAMP domain-like"/>
    <property type="match status" value="1"/>
</dbReference>
<evidence type="ECO:0000256" key="7">
    <source>
        <dbReference type="ARBA" id="ARBA00022692"/>
    </source>
</evidence>
<dbReference type="Pfam" id="PF02518">
    <property type="entry name" value="HATPase_c"/>
    <property type="match status" value="1"/>
</dbReference>
<keyword evidence="20" id="KW-1185">Reference proteome</keyword>